<feature type="region of interest" description="Disordered" evidence="2">
    <location>
        <begin position="536"/>
        <end position="574"/>
    </location>
</feature>
<dbReference type="AlphaFoldDB" id="A0A2J6SA63"/>
<keyword evidence="1" id="KW-0863">Zinc-finger</keyword>
<feature type="compositionally biased region" description="Acidic residues" evidence="2">
    <location>
        <begin position="561"/>
        <end position="574"/>
    </location>
</feature>
<dbReference type="PROSITE" id="PS00028">
    <property type="entry name" value="ZINC_FINGER_C2H2_1"/>
    <property type="match status" value="1"/>
</dbReference>
<evidence type="ECO:0000313" key="5">
    <source>
        <dbReference type="Proteomes" id="UP000235786"/>
    </source>
</evidence>
<dbReference type="STRING" id="1149755.A0A2J6SA63"/>
<dbReference type="InterPro" id="IPR046497">
    <property type="entry name" value="DUF6590"/>
</dbReference>
<dbReference type="PANTHER" id="PTHR35391">
    <property type="entry name" value="C2H2-TYPE DOMAIN-CONTAINING PROTEIN-RELATED"/>
    <property type="match status" value="1"/>
</dbReference>
<gene>
    <name evidence="4" type="ORF">L207DRAFT_576419</name>
</gene>
<dbReference type="Pfam" id="PF20233">
    <property type="entry name" value="DUF6590"/>
    <property type="match status" value="1"/>
</dbReference>
<dbReference type="GO" id="GO:0008270">
    <property type="term" value="F:zinc ion binding"/>
    <property type="evidence" value="ECO:0007669"/>
    <property type="project" value="UniProtKB-KW"/>
</dbReference>
<dbReference type="Proteomes" id="UP000235786">
    <property type="component" value="Unassembled WGS sequence"/>
</dbReference>
<feature type="compositionally biased region" description="Polar residues" evidence="2">
    <location>
        <begin position="236"/>
        <end position="249"/>
    </location>
</feature>
<sequence>MRRHERRSESYPTRWSEWEWNEQYQRDVRYREVCKGKWEWEYAETRAKDVSDSPVKPTPWSPSDRSPDPHGALLTISEQSEQDEEPGGAPAKHDSVESAFSTRFHEDMREGKPWAAKDCVSIEIEQFDRMTLGIEADPESSTAGTNWTDESATYARVDTETDGKGKEILCPICSMGFSRGSDLERHHKTVHLKEGARPYHCPFDNCSANVKSWTTAAKLRLHIKTWHSDDPDTDKPATQQITLPTSPTEVHQYYDDHFDPDDQYGNYHQYPEYPPTKHQPFEFQPADSQLVHYLVKDSSTSKDKLDPRFKVHRSSDFEFGRVFKVLWSEPAGAGGTEITEQNVQNTKFGEKAYHKVRRFIVMRSDRGHSICIPILTYGYQGVLKPGVHPETHTVVYSNPRDGPRFLKGEKKLIRKKPIKIDIKDPSEKLDPISRLNYAKIYTVEHNVKVLFIGKVADNYEHEVVMAFNETHPPLSSTSYSDRPDSPDMYTMNAQGHDPTYPNATPVPTSSTSYPGWGASQYTSSYAASATCPGPAAQPYNISYNSRPEMTPAAKDDHDPSYEDGYELYDDGYEV</sequence>
<feature type="domain" description="C2H2-type" evidence="3">
    <location>
        <begin position="168"/>
        <end position="196"/>
    </location>
</feature>
<feature type="region of interest" description="Disordered" evidence="2">
    <location>
        <begin position="45"/>
        <end position="73"/>
    </location>
</feature>
<evidence type="ECO:0000256" key="1">
    <source>
        <dbReference type="PROSITE-ProRule" id="PRU00042"/>
    </source>
</evidence>
<dbReference type="SMART" id="SM00355">
    <property type="entry name" value="ZnF_C2H2"/>
    <property type="match status" value="2"/>
</dbReference>
<evidence type="ECO:0000256" key="2">
    <source>
        <dbReference type="SAM" id="MobiDB-lite"/>
    </source>
</evidence>
<dbReference type="InterPro" id="IPR013087">
    <property type="entry name" value="Znf_C2H2_type"/>
</dbReference>
<dbReference type="PROSITE" id="PS50157">
    <property type="entry name" value="ZINC_FINGER_C2H2_2"/>
    <property type="match status" value="1"/>
</dbReference>
<protein>
    <recommendedName>
        <fullName evidence="3">C2H2-type domain-containing protein</fullName>
    </recommendedName>
</protein>
<proteinExistence type="predicted"/>
<dbReference type="EMBL" id="KZ613938">
    <property type="protein sequence ID" value="PMD47651.1"/>
    <property type="molecule type" value="Genomic_DNA"/>
</dbReference>
<evidence type="ECO:0000259" key="3">
    <source>
        <dbReference type="PROSITE" id="PS50157"/>
    </source>
</evidence>
<keyword evidence="5" id="KW-1185">Reference proteome</keyword>
<dbReference type="Gene3D" id="3.30.160.60">
    <property type="entry name" value="Classic Zinc Finger"/>
    <property type="match status" value="1"/>
</dbReference>
<name>A0A2J6SA63_HYAVF</name>
<dbReference type="OrthoDB" id="3559580at2759"/>
<reference evidence="4 5" key="1">
    <citation type="submission" date="2016-04" db="EMBL/GenBank/DDBJ databases">
        <title>A degradative enzymes factory behind the ericoid mycorrhizal symbiosis.</title>
        <authorList>
            <consortium name="DOE Joint Genome Institute"/>
            <person name="Martino E."/>
            <person name="Morin E."/>
            <person name="Grelet G."/>
            <person name="Kuo A."/>
            <person name="Kohler A."/>
            <person name="Daghino S."/>
            <person name="Barry K."/>
            <person name="Choi C."/>
            <person name="Cichocki N."/>
            <person name="Clum A."/>
            <person name="Copeland A."/>
            <person name="Hainaut M."/>
            <person name="Haridas S."/>
            <person name="Labutti K."/>
            <person name="Lindquist E."/>
            <person name="Lipzen A."/>
            <person name="Khouja H.-R."/>
            <person name="Murat C."/>
            <person name="Ohm R."/>
            <person name="Olson A."/>
            <person name="Spatafora J."/>
            <person name="Veneault-Fourrey C."/>
            <person name="Henrissat B."/>
            <person name="Grigoriev I."/>
            <person name="Martin F."/>
            <person name="Perotto S."/>
        </authorList>
    </citation>
    <scope>NUCLEOTIDE SEQUENCE [LARGE SCALE GENOMIC DNA]</scope>
    <source>
        <strain evidence="4 5">F</strain>
    </source>
</reference>
<organism evidence="4 5">
    <name type="scientific">Hyaloscypha variabilis (strain UAMH 11265 / GT02V1 / F)</name>
    <name type="common">Meliniomyces variabilis</name>
    <dbReference type="NCBI Taxonomy" id="1149755"/>
    <lineage>
        <taxon>Eukaryota</taxon>
        <taxon>Fungi</taxon>
        <taxon>Dikarya</taxon>
        <taxon>Ascomycota</taxon>
        <taxon>Pezizomycotina</taxon>
        <taxon>Leotiomycetes</taxon>
        <taxon>Helotiales</taxon>
        <taxon>Hyaloscyphaceae</taxon>
        <taxon>Hyaloscypha</taxon>
        <taxon>Hyaloscypha variabilis</taxon>
    </lineage>
</organism>
<feature type="region of interest" description="Disordered" evidence="2">
    <location>
        <begin position="227"/>
        <end position="255"/>
    </location>
</feature>
<evidence type="ECO:0000313" key="4">
    <source>
        <dbReference type="EMBL" id="PMD47651.1"/>
    </source>
</evidence>
<dbReference type="PANTHER" id="PTHR35391:SF5">
    <property type="entry name" value="DUF6590 DOMAIN-CONTAINING PROTEIN"/>
    <property type="match status" value="1"/>
</dbReference>
<keyword evidence="1" id="KW-0862">Zinc</keyword>
<feature type="region of interest" description="Disordered" evidence="2">
    <location>
        <begin position="79"/>
        <end position="98"/>
    </location>
</feature>
<keyword evidence="1" id="KW-0479">Metal-binding</keyword>
<accession>A0A2J6SA63</accession>